<comment type="caution">
    <text evidence="1">The sequence shown here is derived from an EMBL/GenBank/DDBJ whole genome shotgun (WGS) entry which is preliminary data.</text>
</comment>
<evidence type="ECO:0000313" key="2">
    <source>
        <dbReference type="EMBL" id="PPH77791.1"/>
    </source>
</evidence>
<dbReference type="EMBL" id="PSUL01000010">
    <property type="protein sequence ID" value="PPF14561.1"/>
    <property type="molecule type" value="Genomic_DNA"/>
</dbReference>
<dbReference type="EMBL" id="PSVT01000009">
    <property type="protein sequence ID" value="PPH77791.1"/>
    <property type="molecule type" value="Genomic_DNA"/>
</dbReference>
<evidence type="ECO:0000313" key="1">
    <source>
        <dbReference type="EMBL" id="PPF14561.1"/>
    </source>
</evidence>
<gene>
    <name evidence="1" type="ORF">C5C04_06280</name>
    <name evidence="2" type="ORF">C5C40_06270</name>
</gene>
<dbReference type="AlphaFoldDB" id="A0ABD6W9E9"/>
<reference evidence="3 4" key="1">
    <citation type="submission" date="2018-02" db="EMBL/GenBank/DDBJ databases">
        <title>Bacteriophage NCPPB3778 and a type I-E CRISPR drive the evolution of the US Biological Select Agent, Rathayibacter toxicus.</title>
        <authorList>
            <person name="Davis E.W.II."/>
            <person name="Tabima J.F."/>
            <person name="Weisberg A.J."/>
            <person name="Lopes L.D."/>
            <person name="Wiseman M.S."/>
            <person name="Wiseman M.S."/>
            <person name="Pupko T."/>
            <person name="Belcher M.S."/>
            <person name="Sechler A.J."/>
            <person name="Tancos M.A."/>
            <person name="Schroeder B.K."/>
            <person name="Murray T.D."/>
            <person name="Luster D.G."/>
            <person name="Schneider W.L."/>
            <person name="Rogers E."/>
            <person name="Andreote F.D."/>
            <person name="Grunwald N.J."/>
            <person name="Putnam M.L."/>
            <person name="Chang J.H."/>
        </authorList>
    </citation>
    <scope>NUCLEOTIDE SEQUENCE [LARGE SCALE GENOMIC DNA]</scope>
    <source>
        <strain evidence="2 4">AY1D6</strain>
        <strain evidence="1 3">AY1I9</strain>
    </source>
</reference>
<protein>
    <submittedName>
        <fullName evidence="1">Uncharacterized protein</fullName>
    </submittedName>
</protein>
<proteinExistence type="predicted"/>
<accession>A0ABD6W9E9</accession>
<dbReference type="Proteomes" id="UP000239698">
    <property type="component" value="Unassembled WGS sequence"/>
</dbReference>
<organism evidence="1 3">
    <name type="scientific">Rathayibacter rathayi</name>
    <name type="common">Corynebacterium rathayi</name>
    <dbReference type="NCBI Taxonomy" id="33887"/>
    <lineage>
        <taxon>Bacteria</taxon>
        <taxon>Bacillati</taxon>
        <taxon>Actinomycetota</taxon>
        <taxon>Actinomycetes</taxon>
        <taxon>Micrococcales</taxon>
        <taxon>Microbacteriaceae</taxon>
        <taxon>Rathayibacter</taxon>
    </lineage>
</organism>
<evidence type="ECO:0000313" key="3">
    <source>
        <dbReference type="Proteomes" id="UP000237881"/>
    </source>
</evidence>
<sequence length="82" mass="8884">MKFRWLIRDLHLVKGAVVEAPLVSSRGATVWWPADQSWFVATEVDYDSTIVAGSAAAIAAILSSRLCAVALDPLDTLTRDTP</sequence>
<dbReference type="Proteomes" id="UP000237881">
    <property type="component" value="Unassembled WGS sequence"/>
</dbReference>
<evidence type="ECO:0000313" key="4">
    <source>
        <dbReference type="Proteomes" id="UP000239698"/>
    </source>
</evidence>
<name>A0ABD6W9E9_RATRA</name>
<keyword evidence="4" id="KW-1185">Reference proteome</keyword>